<accession>A0A7Z0EFQ1</accession>
<evidence type="ECO:0008006" key="4">
    <source>
        <dbReference type="Google" id="ProtNLM"/>
    </source>
</evidence>
<keyword evidence="1" id="KW-1133">Transmembrane helix</keyword>
<sequence>MTVLVWACFSAGAVALFSVFTLGYAAPTNAGNTVLVYAAAITGLIVIALQIGYLPTLYAAFNRREAEVTLLVSRAGSPS</sequence>
<name>A0A7Z0EFQ1_9MICO</name>
<gene>
    <name evidence="2" type="ORF">HNR05_001905</name>
</gene>
<dbReference type="Proteomes" id="UP000537260">
    <property type="component" value="Unassembled WGS sequence"/>
</dbReference>
<dbReference type="EMBL" id="JACCFM010000001">
    <property type="protein sequence ID" value="NYJ20114.1"/>
    <property type="molecule type" value="Genomic_DNA"/>
</dbReference>
<reference evidence="2 3" key="1">
    <citation type="submission" date="2020-07" db="EMBL/GenBank/DDBJ databases">
        <title>Sequencing the genomes of 1000 actinobacteria strains.</title>
        <authorList>
            <person name="Klenk H.-P."/>
        </authorList>
    </citation>
    <scope>NUCLEOTIDE SEQUENCE [LARGE SCALE GENOMIC DNA]</scope>
    <source>
        <strain evidence="2 3">LI1</strain>
    </source>
</reference>
<protein>
    <recommendedName>
        <fullName evidence="4">DUF485 domain-containing protein</fullName>
    </recommendedName>
</protein>
<feature type="transmembrane region" description="Helical" evidence="1">
    <location>
        <begin position="35"/>
        <end position="54"/>
    </location>
</feature>
<dbReference type="AlphaFoldDB" id="A0A7Z0EFQ1"/>
<dbReference type="RefSeq" id="WP_179578769.1">
    <property type="nucleotide sequence ID" value="NZ_JACCFM010000001.1"/>
</dbReference>
<keyword evidence="1" id="KW-0472">Membrane</keyword>
<evidence type="ECO:0000313" key="2">
    <source>
        <dbReference type="EMBL" id="NYJ20114.1"/>
    </source>
</evidence>
<keyword evidence="1" id="KW-0812">Transmembrane</keyword>
<proteinExistence type="predicted"/>
<comment type="caution">
    <text evidence="2">The sequence shown here is derived from an EMBL/GenBank/DDBJ whole genome shotgun (WGS) entry which is preliminary data.</text>
</comment>
<keyword evidence="3" id="KW-1185">Reference proteome</keyword>
<evidence type="ECO:0000313" key="3">
    <source>
        <dbReference type="Proteomes" id="UP000537260"/>
    </source>
</evidence>
<evidence type="ECO:0000256" key="1">
    <source>
        <dbReference type="SAM" id="Phobius"/>
    </source>
</evidence>
<organism evidence="2 3">
    <name type="scientific">Glaciibacter psychrotolerans</name>
    <dbReference type="NCBI Taxonomy" id="670054"/>
    <lineage>
        <taxon>Bacteria</taxon>
        <taxon>Bacillati</taxon>
        <taxon>Actinomycetota</taxon>
        <taxon>Actinomycetes</taxon>
        <taxon>Micrococcales</taxon>
        <taxon>Microbacteriaceae</taxon>
        <taxon>Glaciibacter</taxon>
    </lineage>
</organism>